<reference evidence="12 13" key="1">
    <citation type="submission" date="2016-07" db="EMBL/GenBank/DDBJ databases">
        <title>Pervasive Adenine N6-methylation of Active Genes in Fungi.</title>
        <authorList>
            <consortium name="DOE Joint Genome Institute"/>
            <person name="Mondo S.J."/>
            <person name="Dannebaum R.O."/>
            <person name="Kuo R.C."/>
            <person name="Labutti K."/>
            <person name="Haridas S."/>
            <person name="Kuo A."/>
            <person name="Salamov A."/>
            <person name="Ahrendt S.R."/>
            <person name="Lipzen A."/>
            <person name="Sullivan W."/>
            <person name="Andreopoulos W.B."/>
            <person name="Clum A."/>
            <person name="Lindquist E."/>
            <person name="Daum C."/>
            <person name="Ramamoorthy G.K."/>
            <person name="Gryganskyi A."/>
            <person name="Culley D."/>
            <person name="Magnuson J.K."/>
            <person name="James T.Y."/>
            <person name="O'Malley M.A."/>
            <person name="Stajich J.E."/>
            <person name="Spatafora J.W."/>
            <person name="Visel A."/>
            <person name="Grigoriev I.V."/>
        </authorList>
    </citation>
    <scope>NUCLEOTIDE SEQUENCE [LARGE SCALE GENOMIC DNA]</scope>
    <source>
        <strain evidence="12 13">ATCC 12442</strain>
    </source>
</reference>
<dbReference type="InterPro" id="IPR011990">
    <property type="entry name" value="TPR-like_helical_dom_sf"/>
</dbReference>
<feature type="domain" description="Pre-mRNA-splicing factor Syf1-like N-terminal HAT-repeats" evidence="11">
    <location>
        <begin position="70"/>
        <end position="215"/>
    </location>
</feature>
<dbReference type="InterPro" id="IPR055430">
    <property type="entry name" value="HAT_Syf1_CNRKL1_C"/>
</dbReference>
<evidence type="ECO:0000256" key="6">
    <source>
        <dbReference type="ARBA" id="ARBA00023187"/>
    </source>
</evidence>
<keyword evidence="4" id="KW-0747">Spliceosome</keyword>
<dbReference type="AlphaFoldDB" id="A0A1Y1W6S2"/>
<dbReference type="InterPro" id="IPR055433">
    <property type="entry name" value="HAT_Syf1-like_N"/>
</dbReference>
<dbReference type="GeneID" id="63804455"/>
<evidence type="ECO:0000256" key="7">
    <source>
        <dbReference type="ARBA" id="ARBA00023242"/>
    </source>
</evidence>
<feature type="domain" description="Pre-mRNA-splicing factor Syf1/CRNKL1-like C-terminal HAT-repeats" evidence="10">
    <location>
        <begin position="314"/>
        <end position="538"/>
    </location>
</feature>
<dbReference type="SUPFAM" id="SSF48452">
    <property type="entry name" value="TPR-like"/>
    <property type="match status" value="3"/>
</dbReference>
<evidence type="ECO:0000256" key="9">
    <source>
        <dbReference type="SAM" id="MobiDB-lite"/>
    </source>
</evidence>
<organism evidence="12 13">
    <name type="scientific">Linderina pennispora</name>
    <dbReference type="NCBI Taxonomy" id="61395"/>
    <lineage>
        <taxon>Eukaryota</taxon>
        <taxon>Fungi</taxon>
        <taxon>Fungi incertae sedis</taxon>
        <taxon>Zoopagomycota</taxon>
        <taxon>Kickxellomycotina</taxon>
        <taxon>Kickxellomycetes</taxon>
        <taxon>Kickxellales</taxon>
        <taxon>Kickxellaceae</taxon>
        <taxon>Linderina</taxon>
    </lineage>
</organism>
<keyword evidence="13" id="KW-1185">Reference proteome</keyword>
<evidence type="ECO:0000256" key="4">
    <source>
        <dbReference type="ARBA" id="ARBA00022728"/>
    </source>
</evidence>
<comment type="similarity">
    <text evidence="2">Belongs to the crooked-neck family.</text>
</comment>
<dbReference type="EMBL" id="MCFD01000008">
    <property type="protein sequence ID" value="ORX69122.1"/>
    <property type="molecule type" value="Genomic_DNA"/>
</dbReference>
<comment type="function">
    <text evidence="8">Involved in pre-mRNA splicing and cell cycle progression. Required for the spliceosome assembly and initiation of the DNA replication.</text>
</comment>
<dbReference type="InterPro" id="IPR003107">
    <property type="entry name" value="HAT"/>
</dbReference>
<dbReference type="OrthoDB" id="541719at2759"/>
<dbReference type="STRING" id="61395.A0A1Y1W6S2"/>
<evidence type="ECO:0000313" key="12">
    <source>
        <dbReference type="EMBL" id="ORX69122.1"/>
    </source>
</evidence>
<dbReference type="SMART" id="SM00386">
    <property type="entry name" value="HAT"/>
    <property type="match status" value="14"/>
</dbReference>
<evidence type="ECO:0000256" key="5">
    <source>
        <dbReference type="ARBA" id="ARBA00022737"/>
    </source>
</evidence>
<dbReference type="FunFam" id="1.25.40.10:FF:000072">
    <property type="entry name" value="Crooked neck-like protein 1"/>
    <property type="match status" value="1"/>
</dbReference>
<evidence type="ECO:0000313" key="13">
    <source>
        <dbReference type="Proteomes" id="UP000193922"/>
    </source>
</evidence>
<dbReference type="PANTHER" id="PTHR11246">
    <property type="entry name" value="PRE-MRNA SPLICING FACTOR"/>
    <property type="match status" value="1"/>
</dbReference>
<feature type="region of interest" description="Disordered" evidence="9">
    <location>
        <begin position="38"/>
        <end position="57"/>
    </location>
</feature>
<evidence type="ECO:0000256" key="8">
    <source>
        <dbReference type="ARBA" id="ARBA00037040"/>
    </source>
</evidence>
<dbReference type="GO" id="GO:0071011">
    <property type="term" value="C:precatalytic spliceosome"/>
    <property type="evidence" value="ECO:0007669"/>
    <property type="project" value="TreeGrafter"/>
</dbReference>
<dbReference type="PANTHER" id="PTHR11246:SF3">
    <property type="entry name" value="CROOKED NECK-LIKE PROTEIN 1"/>
    <property type="match status" value="1"/>
</dbReference>
<keyword evidence="6" id="KW-0508">mRNA splicing</keyword>
<dbReference type="Pfam" id="PF23233">
    <property type="entry name" value="HAT_Syf1_CNRKL1_N"/>
    <property type="match status" value="1"/>
</dbReference>
<dbReference type="GO" id="GO:0000245">
    <property type="term" value="P:spliceosomal complex assembly"/>
    <property type="evidence" value="ECO:0007669"/>
    <property type="project" value="TreeGrafter"/>
</dbReference>
<evidence type="ECO:0000259" key="10">
    <source>
        <dbReference type="Pfam" id="PF23231"/>
    </source>
</evidence>
<keyword evidence="7" id="KW-0539">Nucleus</keyword>
<evidence type="ECO:0000256" key="3">
    <source>
        <dbReference type="ARBA" id="ARBA00022664"/>
    </source>
</evidence>
<keyword evidence="5" id="KW-0677">Repeat</keyword>
<dbReference type="FunFam" id="1.25.40.10:FF:000048">
    <property type="entry name" value="Cell cycle control protein"/>
    <property type="match status" value="1"/>
</dbReference>
<proteinExistence type="inferred from homology"/>
<dbReference type="InterPro" id="IPR045075">
    <property type="entry name" value="Syf1-like"/>
</dbReference>
<protein>
    <submittedName>
        <fullName evidence="12">TPR-like protein</fullName>
    </submittedName>
</protein>
<keyword evidence="3" id="KW-0507">mRNA processing</keyword>
<comment type="subcellular location">
    <subcellularLocation>
        <location evidence="1">Nucleus</location>
    </subcellularLocation>
</comment>
<comment type="caution">
    <text evidence="12">The sequence shown here is derived from an EMBL/GenBank/DDBJ whole genome shotgun (WGS) entry which is preliminary data.</text>
</comment>
<accession>A0A1Y1W6S2</accession>
<dbReference type="Proteomes" id="UP000193922">
    <property type="component" value="Unassembled WGS sequence"/>
</dbReference>
<gene>
    <name evidence="12" type="ORF">DL89DRAFT_268144</name>
</gene>
<evidence type="ECO:0000256" key="2">
    <source>
        <dbReference type="ARBA" id="ARBA00008644"/>
    </source>
</evidence>
<dbReference type="RefSeq" id="XP_040742854.1">
    <property type="nucleotide sequence ID" value="XM_040887807.1"/>
</dbReference>
<sequence length="662" mass="78334">MSDDTSKPGGYGQSGRAPKIKNKNAAAVQITAEQLMREAYERRESTSKAPRQKVLDGEELSDYQMRRRREFEDSLRRNRIKIGEWLRYASWEESQNEIARARSIYERALNVDGRNQTVFIRYAELEMKHKNVNLARNLFDRAVTILPRVDQFWYRYTYMEEALGNAQGAREIFDRWMQWEPEMAAWNAYVKFERRYGETERARAVLQRMVHVHPQPEAWLAWARFEQEAGSVENTRDVYSQAVDRLSDEFMDQHVFISFARFEASQREYERARAIYKYALERLPKAKSTALYNQYVLFEKQHGDRAEIESVVVTKRRTQYEQMLRRDARDYDTWIDYVRLEEQAGDVERTRDVYERAIAQHPTVADKRLWRRYIYLWLFYALFEETQAGDVGRAREVYATCVDLVPHKHFTFAKLWLQYAWFEVRQENLGAARRALGRALGTCPKHRLFRGYIELELELREFDRVRTLYAKCLEFDSARSATWIEFARLEQGLGETERSRALLSLAVEQPMLDMPEVVWKAFIDFEVSQQEHDNARALYHRLLSMTDHVKVWASLADFELQTKGLAEAQQVYQRGIARLKALDMKDARVALLEAWRDAEAEHGGEPASVEKRMPKRVRKRRQAADGTLEEYFDYVFPDDAQGAGFKLLARAHQWKQKQEEEQ</sequence>
<name>A0A1Y1W6S2_9FUNG</name>
<evidence type="ECO:0000256" key="1">
    <source>
        <dbReference type="ARBA" id="ARBA00004123"/>
    </source>
</evidence>
<evidence type="ECO:0000259" key="11">
    <source>
        <dbReference type="Pfam" id="PF23233"/>
    </source>
</evidence>
<dbReference type="GO" id="GO:0000974">
    <property type="term" value="C:Prp19 complex"/>
    <property type="evidence" value="ECO:0007669"/>
    <property type="project" value="TreeGrafter"/>
</dbReference>
<dbReference type="GO" id="GO:0071007">
    <property type="term" value="C:U2-type catalytic step 2 spliceosome"/>
    <property type="evidence" value="ECO:0007669"/>
    <property type="project" value="TreeGrafter"/>
</dbReference>
<dbReference type="Pfam" id="PF23231">
    <property type="entry name" value="HAT_Syf1_CNRKL1_C"/>
    <property type="match status" value="1"/>
</dbReference>
<dbReference type="Gene3D" id="1.25.40.10">
    <property type="entry name" value="Tetratricopeptide repeat domain"/>
    <property type="match status" value="3"/>
</dbReference>
<dbReference type="GO" id="GO:0071014">
    <property type="term" value="C:post-mRNA release spliceosomal complex"/>
    <property type="evidence" value="ECO:0007669"/>
    <property type="project" value="TreeGrafter"/>
</dbReference>
<feature type="region of interest" description="Disordered" evidence="9">
    <location>
        <begin position="1"/>
        <end position="25"/>
    </location>
</feature>